<proteinExistence type="predicted"/>
<reference evidence="1" key="2">
    <citation type="submission" date="2020-08" db="EMBL/GenBank/DDBJ databases">
        <authorList>
            <person name="Chen M."/>
            <person name="Teng W."/>
            <person name="Zhao L."/>
            <person name="Hu C."/>
            <person name="Zhou Y."/>
            <person name="Han B."/>
            <person name="Song L."/>
            <person name="Shu W."/>
        </authorList>
    </citation>
    <scope>NUCLEOTIDE SEQUENCE</scope>
    <source>
        <strain evidence="1">FACHB-1375</strain>
    </source>
</reference>
<reference evidence="1" key="1">
    <citation type="journal article" date="2015" name="ISME J.">
        <title>Draft Genome Sequence of Streptomyces incarnatus NRRL8089, which Produces the Nucleoside Antibiotic Sinefungin.</title>
        <authorList>
            <person name="Oshima K."/>
            <person name="Hattori M."/>
            <person name="Shimizu H."/>
            <person name="Fukuda K."/>
            <person name="Nemoto M."/>
            <person name="Inagaki K."/>
            <person name="Tamura T."/>
        </authorList>
    </citation>
    <scope>NUCLEOTIDE SEQUENCE</scope>
    <source>
        <strain evidence="1">FACHB-1375</strain>
    </source>
</reference>
<name>A0A926VM81_9CYAN</name>
<protein>
    <recommendedName>
        <fullName evidence="3">Late competence development ComFB family protein</fullName>
    </recommendedName>
</protein>
<dbReference type="AlphaFoldDB" id="A0A926VM81"/>
<comment type="caution">
    <text evidence="1">The sequence shown here is derived from an EMBL/GenBank/DDBJ whole genome shotgun (WGS) entry which is preliminary data.</text>
</comment>
<accession>A0A926VM81</accession>
<gene>
    <name evidence="1" type="ORF">H6G03_36500</name>
</gene>
<evidence type="ECO:0008006" key="3">
    <source>
        <dbReference type="Google" id="ProtNLM"/>
    </source>
</evidence>
<evidence type="ECO:0000313" key="2">
    <source>
        <dbReference type="Proteomes" id="UP000641646"/>
    </source>
</evidence>
<keyword evidence="2" id="KW-1185">Reference proteome</keyword>
<dbReference type="Proteomes" id="UP000641646">
    <property type="component" value="Unassembled WGS sequence"/>
</dbReference>
<organism evidence="1 2">
    <name type="scientific">Aerosakkonema funiforme FACHB-1375</name>
    <dbReference type="NCBI Taxonomy" id="2949571"/>
    <lineage>
        <taxon>Bacteria</taxon>
        <taxon>Bacillati</taxon>
        <taxon>Cyanobacteriota</taxon>
        <taxon>Cyanophyceae</taxon>
        <taxon>Oscillatoriophycideae</taxon>
        <taxon>Aerosakkonematales</taxon>
        <taxon>Aerosakkonemataceae</taxon>
        <taxon>Aerosakkonema</taxon>
    </lineage>
</organism>
<sequence length="117" mass="13334">MAKELFNLTLTVVIDEIENILSSYPTYPYQQAFSEAGLRQDLLAYVLSRVPNKYAVIEQTQPLPKQILFPPYPRKELLDIEHYIHLGIRDILLVYSRTNSGLLQSPNFNFSASSSAS</sequence>
<dbReference type="EMBL" id="JACJPW010000219">
    <property type="protein sequence ID" value="MBD2186491.1"/>
    <property type="molecule type" value="Genomic_DNA"/>
</dbReference>
<evidence type="ECO:0000313" key="1">
    <source>
        <dbReference type="EMBL" id="MBD2186491.1"/>
    </source>
</evidence>
<dbReference type="RefSeq" id="WP_190475881.1">
    <property type="nucleotide sequence ID" value="NZ_JACJPW010000219.1"/>
</dbReference>